<dbReference type="InterPro" id="IPR009061">
    <property type="entry name" value="DNA-bd_dom_put_sf"/>
</dbReference>
<proteinExistence type="predicted"/>
<dbReference type="InterPro" id="IPR000551">
    <property type="entry name" value="MerR-type_HTH_dom"/>
</dbReference>
<evidence type="ECO:0000259" key="1">
    <source>
        <dbReference type="PROSITE" id="PS50937"/>
    </source>
</evidence>
<sequence>MERDRLVSTGEVARAVGLSRQTIQRYQREGLLTPVFVTTGGHARWSLDDVIEQLRQLRPKAH</sequence>
<dbReference type="GO" id="GO:0003677">
    <property type="term" value="F:DNA binding"/>
    <property type="evidence" value="ECO:0007669"/>
    <property type="project" value="InterPro"/>
</dbReference>
<evidence type="ECO:0000313" key="3">
    <source>
        <dbReference type="Proteomes" id="UP000315677"/>
    </source>
</evidence>
<gene>
    <name evidence="2" type="ORF">FB558_2869</name>
</gene>
<dbReference type="OrthoDB" id="3577753at2"/>
<evidence type="ECO:0000313" key="2">
    <source>
        <dbReference type="EMBL" id="TQM16066.1"/>
    </source>
</evidence>
<dbReference type="AlphaFoldDB" id="A0A543E3A7"/>
<dbReference type="GO" id="GO:0006355">
    <property type="term" value="P:regulation of DNA-templated transcription"/>
    <property type="evidence" value="ECO:0007669"/>
    <property type="project" value="InterPro"/>
</dbReference>
<dbReference type="Proteomes" id="UP000315677">
    <property type="component" value="Unassembled WGS sequence"/>
</dbReference>
<accession>A0A543E3A7</accession>
<dbReference type="Pfam" id="PF00376">
    <property type="entry name" value="MerR"/>
    <property type="match status" value="1"/>
</dbReference>
<protein>
    <submittedName>
        <fullName evidence="2">MerR-like DNA binding protein</fullName>
    </submittedName>
</protein>
<feature type="domain" description="HTH merR-type" evidence="1">
    <location>
        <begin position="6"/>
        <end position="42"/>
    </location>
</feature>
<name>A0A543E3A7_9PSEU</name>
<dbReference type="SUPFAM" id="SSF46955">
    <property type="entry name" value="Putative DNA-binding domain"/>
    <property type="match status" value="1"/>
</dbReference>
<organism evidence="2 3">
    <name type="scientific">Pseudonocardia kunmingensis</name>
    <dbReference type="NCBI Taxonomy" id="630975"/>
    <lineage>
        <taxon>Bacteria</taxon>
        <taxon>Bacillati</taxon>
        <taxon>Actinomycetota</taxon>
        <taxon>Actinomycetes</taxon>
        <taxon>Pseudonocardiales</taxon>
        <taxon>Pseudonocardiaceae</taxon>
        <taxon>Pseudonocardia</taxon>
    </lineage>
</organism>
<reference evidence="2 3" key="1">
    <citation type="submission" date="2019-06" db="EMBL/GenBank/DDBJ databases">
        <title>Sequencing the genomes of 1000 actinobacteria strains.</title>
        <authorList>
            <person name="Klenk H.-P."/>
        </authorList>
    </citation>
    <scope>NUCLEOTIDE SEQUENCE [LARGE SCALE GENOMIC DNA]</scope>
    <source>
        <strain evidence="2 3">DSM 45301</strain>
    </source>
</reference>
<dbReference type="RefSeq" id="WP_142052794.1">
    <property type="nucleotide sequence ID" value="NZ_VFPA01000001.1"/>
</dbReference>
<dbReference type="EMBL" id="VFPA01000001">
    <property type="protein sequence ID" value="TQM16066.1"/>
    <property type="molecule type" value="Genomic_DNA"/>
</dbReference>
<dbReference type="PROSITE" id="PS50937">
    <property type="entry name" value="HTH_MERR_2"/>
    <property type="match status" value="1"/>
</dbReference>
<comment type="caution">
    <text evidence="2">The sequence shown here is derived from an EMBL/GenBank/DDBJ whole genome shotgun (WGS) entry which is preliminary data.</text>
</comment>
<keyword evidence="3" id="KW-1185">Reference proteome</keyword>
<dbReference type="Gene3D" id="1.10.1660.10">
    <property type="match status" value="1"/>
</dbReference>